<dbReference type="InterPro" id="IPR036291">
    <property type="entry name" value="NAD(P)-bd_dom_sf"/>
</dbReference>
<dbReference type="InterPro" id="IPR051450">
    <property type="entry name" value="Gfo/Idh/MocA_Oxidoreductases"/>
</dbReference>
<evidence type="ECO:0000313" key="3">
    <source>
        <dbReference type="EMBL" id="MFD2093197.1"/>
    </source>
</evidence>
<dbReference type="RefSeq" id="WP_376878495.1">
    <property type="nucleotide sequence ID" value="NZ_JBHUHP010000016.1"/>
</dbReference>
<protein>
    <submittedName>
        <fullName evidence="3">Gfo/Idh/MocA family protein</fullName>
    </submittedName>
</protein>
<feature type="domain" description="Gfo/Idh/MocA-like oxidoreductase N-terminal" evidence="1">
    <location>
        <begin position="7"/>
        <end position="124"/>
    </location>
</feature>
<dbReference type="InterPro" id="IPR000683">
    <property type="entry name" value="Gfo/Idh/MocA-like_OxRdtase_N"/>
</dbReference>
<feature type="domain" description="GFO/IDH/MocA-like oxidoreductase" evidence="2">
    <location>
        <begin position="137"/>
        <end position="245"/>
    </location>
</feature>
<dbReference type="PANTHER" id="PTHR43377">
    <property type="entry name" value="BILIVERDIN REDUCTASE A"/>
    <property type="match status" value="1"/>
</dbReference>
<evidence type="ECO:0000259" key="2">
    <source>
        <dbReference type="Pfam" id="PF22725"/>
    </source>
</evidence>
<dbReference type="Gene3D" id="3.30.360.10">
    <property type="entry name" value="Dihydrodipicolinate Reductase, domain 2"/>
    <property type="match status" value="1"/>
</dbReference>
<evidence type="ECO:0000259" key="1">
    <source>
        <dbReference type="Pfam" id="PF01408"/>
    </source>
</evidence>
<dbReference type="Pfam" id="PF01408">
    <property type="entry name" value="GFO_IDH_MocA"/>
    <property type="match status" value="1"/>
</dbReference>
<gene>
    <name evidence="3" type="ORF">ACFSHS_16660</name>
</gene>
<proteinExistence type="predicted"/>
<name>A0ABW4XD24_9ACTN</name>
<dbReference type="PANTHER" id="PTHR43377:SF1">
    <property type="entry name" value="BILIVERDIN REDUCTASE A"/>
    <property type="match status" value="1"/>
</dbReference>
<comment type="caution">
    <text evidence="3">The sequence shown here is derived from an EMBL/GenBank/DDBJ whole genome shotgun (WGS) entry which is preliminary data.</text>
</comment>
<organism evidence="3 4">
    <name type="scientific">Blastococcus deserti</name>
    <dbReference type="NCBI Taxonomy" id="2259033"/>
    <lineage>
        <taxon>Bacteria</taxon>
        <taxon>Bacillati</taxon>
        <taxon>Actinomycetota</taxon>
        <taxon>Actinomycetes</taxon>
        <taxon>Geodermatophilales</taxon>
        <taxon>Geodermatophilaceae</taxon>
        <taxon>Blastococcus</taxon>
    </lineage>
</organism>
<sequence length="349" mass="37737">MASSNPIRVAVVGAGDIARQAHLPAWATRTDARVDVLVDRNIERARGMAQEFGVPRVESSLGAVSEQVDAVDLCVPPDLHCTLTLEALEAGLHVLVEKPVATDPRDAVRMQRAAERADRTVMVAENWLFSSARRIAERTIDDLGLGRPFLVKAWHESALYIAEEGLVPAWTFSAESAGAGYLMQAGIHTFSLLEAMLGPVERITAATDRAAPPGKAPMDSTTVVSAELAGDTLASVVLTGRSRQAGPRRLGFQFFFPAGVVEFDVWSGAVSYTLEGRQQVVETGSSSMGFREEVDHFLYCVATGTQPESSVPRLRRTLETVLAAYEAAATGRWLQVDQYAEELITEEPA</sequence>
<dbReference type="SUPFAM" id="SSF51735">
    <property type="entry name" value="NAD(P)-binding Rossmann-fold domains"/>
    <property type="match status" value="1"/>
</dbReference>
<keyword evidence="4" id="KW-1185">Reference proteome</keyword>
<reference evidence="4" key="1">
    <citation type="journal article" date="2019" name="Int. J. Syst. Evol. Microbiol.">
        <title>The Global Catalogue of Microorganisms (GCM) 10K type strain sequencing project: providing services to taxonomists for standard genome sequencing and annotation.</title>
        <authorList>
            <consortium name="The Broad Institute Genomics Platform"/>
            <consortium name="The Broad Institute Genome Sequencing Center for Infectious Disease"/>
            <person name="Wu L."/>
            <person name="Ma J."/>
        </authorList>
    </citation>
    <scope>NUCLEOTIDE SEQUENCE [LARGE SCALE GENOMIC DNA]</scope>
    <source>
        <strain evidence="4">JCM 3338</strain>
    </source>
</reference>
<dbReference type="Proteomes" id="UP001597402">
    <property type="component" value="Unassembled WGS sequence"/>
</dbReference>
<dbReference type="SUPFAM" id="SSF55347">
    <property type="entry name" value="Glyceraldehyde-3-phosphate dehydrogenase-like, C-terminal domain"/>
    <property type="match status" value="1"/>
</dbReference>
<dbReference type="EMBL" id="JBHUHP010000016">
    <property type="protein sequence ID" value="MFD2093197.1"/>
    <property type="molecule type" value="Genomic_DNA"/>
</dbReference>
<evidence type="ECO:0000313" key="4">
    <source>
        <dbReference type="Proteomes" id="UP001597402"/>
    </source>
</evidence>
<dbReference type="Pfam" id="PF22725">
    <property type="entry name" value="GFO_IDH_MocA_C3"/>
    <property type="match status" value="1"/>
</dbReference>
<dbReference type="Gene3D" id="3.40.50.720">
    <property type="entry name" value="NAD(P)-binding Rossmann-like Domain"/>
    <property type="match status" value="1"/>
</dbReference>
<dbReference type="InterPro" id="IPR055170">
    <property type="entry name" value="GFO_IDH_MocA-like_dom"/>
</dbReference>
<accession>A0ABW4XD24</accession>